<evidence type="ECO:0000256" key="1">
    <source>
        <dbReference type="SAM" id="MobiDB-lite"/>
    </source>
</evidence>
<evidence type="ECO:0000313" key="2">
    <source>
        <dbReference type="EMBL" id="EOB00247.1"/>
    </source>
</evidence>
<feature type="compositionally biased region" description="Polar residues" evidence="1">
    <location>
        <begin position="186"/>
        <end position="199"/>
    </location>
</feature>
<dbReference type="EMBL" id="KB743217">
    <property type="protein sequence ID" value="EOB00247.1"/>
    <property type="molecule type" value="Genomic_DNA"/>
</dbReference>
<dbReference type="Proteomes" id="UP000296049">
    <property type="component" value="Unassembled WGS sequence"/>
</dbReference>
<sequence length="199" mass="23182">MTEIIPLAKKGEEKHKHERSKKMKIQKYERMEINRSDGFNIIGNEEPEVREVRGREKTGYELTDFTDIFKMSPKKAPRFNSHQKVFHVKGLSNSFFISHFKANQRKSKCQTFFSMSNKPLGFGTVPRTFLYLHRKEQTKAGKPKGSLPRAAPQPPLFREPRWELHPGQQCWTYTRRDAEGLRGSPHSVSSDCSKPQYIN</sequence>
<gene>
    <name evidence="2" type="ORF">Anapl_05830</name>
</gene>
<organism evidence="2 3">
    <name type="scientific">Anas platyrhynchos</name>
    <name type="common">Mallard</name>
    <name type="synonym">Anas boschas</name>
    <dbReference type="NCBI Taxonomy" id="8839"/>
    <lineage>
        <taxon>Eukaryota</taxon>
        <taxon>Metazoa</taxon>
        <taxon>Chordata</taxon>
        <taxon>Craniata</taxon>
        <taxon>Vertebrata</taxon>
        <taxon>Euteleostomi</taxon>
        <taxon>Archelosauria</taxon>
        <taxon>Archosauria</taxon>
        <taxon>Dinosauria</taxon>
        <taxon>Saurischia</taxon>
        <taxon>Theropoda</taxon>
        <taxon>Coelurosauria</taxon>
        <taxon>Aves</taxon>
        <taxon>Neognathae</taxon>
        <taxon>Galloanserae</taxon>
        <taxon>Anseriformes</taxon>
        <taxon>Anatidae</taxon>
        <taxon>Anatinae</taxon>
        <taxon>Anas</taxon>
    </lineage>
</organism>
<protein>
    <submittedName>
        <fullName evidence="2">Uncharacterized protein</fullName>
    </submittedName>
</protein>
<proteinExistence type="predicted"/>
<feature type="region of interest" description="Disordered" evidence="1">
    <location>
        <begin position="1"/>
        <end position="23"/>
    </location>
</feature>
<feature type="region of interest" description="Disordered" evidence="1">
    <location>
        <begin position="179"/>
        <end position="199"/>
    </location>
</feature>
<dbReference type="AlphaFoldDB" id="R0JST2"/>
<keyword evidence="3" id="KW-1185">Reference proteome</keyword>
<accession>R0JST2</accession>
<feature type="region of interest" description="Disordered" evidence="1">
    <location>
        <begin position="137"/>
        <end position="159"/>
    </location>
</feature>
<reference evidence="3" key="1">
    <citation type="journal article" date="2013" name="Nat. Genet.">
        <title>The duck genome and transcriptome provide insight into an avian influenza virus reservoir species.</title>
        <authorList>
            <person name="Huang Y."/>
            <person name="Li Y."/>
            <person name="Burt D.W."/>
            <person name="Chen H."/>
            <person name="Zhang Y."/>
            <person name="Qian W."/>
            <person name="Kim H."/>
            <person name="Gan S."/>
            <person name="Zhao Y."/>
            <person name="Li J."/>
            <person name="Yi K."/>
            <person name="Feng H."/>
            <person name="Zhu P."/>
            <person name="Li B."/>
            <person name="Liu Q."/>
            <person name="Fairley S."/>
            <person name="Magor K.E."/>
            <person name="Du Z."/>
            <person name="Hu X."/>
            <person name="Goodman L."/>
            <person name="Tafer H."/>
            <person name="Vignal A."/>
            <person name="Lee T."/>
            <person name="Kim K.W."/>
            <person name="Sheng Z."/>
            <person name="An Y."/>
            <person name="Searle S."/>
            <person name="Herrero J."/>
            <person name="Groenen M.A."/>
            <person name="Crooijmans R.P."/>
            <person name="Faraut T."/>
            <person name="Cai Q."/>
            <person name="Webster R.G."/>
            <person name="Aldridge J.R."/>
            <person name="Warren W.C."/>
            <person name="Bartschat S."/>
            <person name="Kehr S."/>
            <person name="Marz M."/>
            <person name="Stadler P.F."/>
            <person name="Smith J."/>
            <person name="Kraus R.H."/>
            <person name="Zhao Y."/>
            <person name="Ren L."/>
            <person name="Fei J."/>
            <person name="Morisson M."/>
            <person name="Kaiser P."/>
            <person name="Griffin D.K."/>
            <person name="Rao M."/>
            <person name="Pitel F."/>
            <person name="Wang J."/>
            <person name="Li N."/>
        </authorList>
    </citation>
    <scope>NUCLEOTIDE SEQUENCE [LARGE SCALE GENOMIC DNA]</scope>
</reference>
<name>R0JST2_ANAPL</name>
<evidence type="ECO:0000313" key="3">
    <source>
        <dbReference type="Proteomes" id="UP000296049"/>
    </source>
</evidence>